<evidence type="ECO:0000256" key="11">
    <source>
        <dbReference type="ARBA" id="ARBA00023444"/>
    </source>
</evidence>
<keyword evidence="5 12" id="KW-0812">Transmembrane</keyword>
<sequence length="173" mass="19889">MYYLYLKVFHIIGVIVWFAGLFYLGRLYVYHREADDRPEPERTTLKSQFSLMERRLYYGIAWPGLCISVVFGIALIIASGFPGWLHAKLAFAAVLVVYHLWCGHLRKLLLNENCSWNGTKFRLFNEIPTLLLFSIVFIVVFKSAIPWNALLLILAGLILVIGGAVNLRAKRRK</sequence>
<evidence type="ECO:0000256" key="12">
    <source>
        <dbReference type="SAM" id="Phobius"/>
    </source>
</evidence>
<reference evidence="13" key="1">
    <citation type="submission" date="2018-05" db="EMBL/GenBank/DDBJ databases">
        <authorList>
            <person name="Lanie J.A."/>
            <person name="Ng W.-L."/>
            <person name="Kazmierczak K.M."/>
            <person name="Andrzejewski T.M."/>
            <person name="Davidsen T.M."/>
            <person name="Wayne K.J."/>
            <person name="Tettelin H."/>
            <person name="Glass J.I."/>
            <person name="Rusch D."/>
            <person name="Podicherti R."/>
            <person name="Tsui H.-C.T."/>
            <person name="Winkler M.E."/>
        </authorList>
    </citation>
    <scope>NUCLEOTIDE SEQUENCE</scope>
</reference>
<accession>A0A381S5A2</accession>
<comment type="subcellular location">
    <subcellularLocation>
        <location evidence="2">Cell membrane</location>
        <topology evidence="2">Multi-pass membrane protein</topology>
    </subcellularLocation>
</comment>
<keyword evidence="8" id="KW-0560">Oxidoreductase</keyword>
<feature type="transmembrane region" description="Helical" evidence="12">
    <location>
        <begin position="123"/>
        <end position="141"/>
    </location>
</feature>
<evidence type="ECO:0000256" key="1">
    <source>
        <dbReference type="ARBA" id="ARBA00001970"/>
    </source>
</evidence>
<evidence type="ECO:0000256" key="8">
    <source>
        <dbReference type="ARBA" id="ARBA00023002"/>
    </source>
</evidence>
<evidence type="ECO:0000256" key="9">
    <source>
        <dbReference type="ARBA" id="ARBA00023004"/>
    </source>
</evidence>
<dbReference type="EMBL" id="UINC01002683">
    <property type="protein sequence ID" value="SUZ99240.1"/>
    <property type="molecule type" value="Genomic_DNA"/>
</dbReference>
<dbReference type="InterPro" id="IPR005265">
    <property type="entry name" value="HemJ-like"/>
</dbReference>
<dbReference type="HAMAP" id="MF_02239">
    <property type="entry name" value="HemJ"/>
    <property type="match status" value="1"/>
</dbReference>
<dbReference type="PANTHER" id="PTHR40255">
    <property type="entry name" value="UPF0093 MEMBRANE PROTEIN SLR1790"/>
    <property type="match status" value="1"/>
</dbReference>
<dbReference type="PANTHER" id="PTHR40255:SF1">
    <property type="entry name" value="PROTOPORPHYRINOGEN IX OXIDASE"/>
    <property type="match status" value="1"/>
</dbReference>
<keyword evidence="4" id="KW-0349">Heme</keyword>
<dbReference type="GO" id="GO:0005886">
    <property type="term" value="C:plasma membrane"/>
    <property type="evidence" value="ECO:0007669"/>
    <property type="project" value="UniProtKB-SubCell"/>
</dbReference>
<dbReference type="GO" id="GO:0046872">
    <property type="term" value="F:metal ion binding"/>
    <property type="evidence" value="ECO:0007669"/>
    <property type="project" value="UniProtKB-KW"/>
</dbReference>
<comment type="cofactor">
    <cofactor evidence="1">
        <name>heme b</name>
        <dbReference type="ChEBI" id="CHEBI:60344"/>
    </cofactor>
</comment>
<evidence type="ECO:0008006" key="14">
    <source>
        <dbReference type="Google" id="ProtNLM"/>
    </source>
</evidence>
<feature type="transmembrane region" description="Helical" evidence="12">
    <location>
        <begin position="6"/>
        <end position="24"/>
    </location>
</feature>
<protein>
    <recommendedName>
        <fullName evidence="14">Protoporphyrinogen IX oxidase</fullName>
    </recommendedName>
</protein>
<evidence type="ECO:0000313" key="13">
    <source>
        <dbReference type="EMBL" id="SUZ99240.1"/>
    </source>
</evidence>
<dbReference type="GO" id="GO:0016491">
    <property type="term" value="F:oxidoreductase activity"/>
    <property type="evidence" value="ECO:0007669"/>
    <property type="project" value="UniProtKB-KW"/>
</dbReference>
<evidence type="ECO:0000256" key="7">
    <source>
        <dbReference type="ARBA" id="ARBA00022989"/>
    </source>
</evidence>
<organism evidence="13">
    <name type="scientific">marine metagenome</name>
    <dbReference type="NCBI Taxonomy" id="408172"/>
    <lineage>
        <taxon>unclassified sequences</taxon>
        <taxon>metagenomes</taxon>
        <taxon>ecological metagenomes</taxon>
    </lineage>
</organism>
<evidence type="ECO:0000256" key="2">
    <source>
        <dbReference type="ARBA" id="ARBA00004651"/>
    </source>
</evidence>
<feature type="transmembrane region" description="Helical" evidence="12">
    <location>
        <begin position="56"/>
        <end position="78"/>
    </location>
</feature>
<dbReference type="AlphaFoldDB" id="A0A381S5A2"/>
<keyword evidence="7 12" id="KW-1133">Transmembrane helix</keyword>
<feature type="transmembrane region" description="Helical" evidence="12">
    <location>
        <begin position="147"/>
        <end position="167"/>
    </location>
</feature>
<keyword evidence="3" id="KW-1003">Cell membrane</keyword>
<evidence type="ECO:0000256" key="6">
    <source>
        <dbReference type="ARBA" id="ARBA00022723"/>
    </source>
</evidence>
<evidence type="ECO:0000256" key="4">
    <source>
        <dbReference type="ARBA" id="ARBA00022617"/>
    </source>
</evidence>
<comment type="pathway">
    <text evidence="11">Porphyrin-containing compound metabolism.</text>
</comment>
<keyword evidence="10 12" id="KW-0472">Membrane</keyword>
<keyword evidence="9" id="KW-0408">Iron</keyword>
<keyword evidence="6" id="KW-0479">Metal-binding</keyword>
<evidence type="ECO:0000256" key="5">
    <source>
        <dbReference type="ARBA" id="ARBA00022692"/>
    </source>
</evidence>
<evidence type="ECO:0000256" key="10">
    <source>
        <dbReference type="ARBA" id="ARBA00023136"/>
    </source>
</evidence>
<evidence type="ECO:0000256" key="3">
    <source>
        <dbReference type="ARBA" id="ARBA00022475"/>
    </source>
</evidence>
<name>A0A381S5A2_9ZZZZ</name>
<dbReference type="Pfam" id="PF03653">
    <property type="entry name" value="UPF0093"/>
    <property type="match status" value="1"/>
</dbReference>
<gene>
    <name evidence="13" type="ORF">METZ01_LOCUS52094</name>
</gene>
<dbReference type="NCBIfam" id="TIGR00701">
    <property type="entry name" value="protoporphyrinogen oxidase HemJ"/>
    <property type="match status" value="1"/>
</dbReference>
<dbReference type="PIRSF" id="PIRSF004638">
    <property type="entry name" value="UCP004638"/>
    <property type="match status" value="1"/>
</dbReference>
<proteinExistence type="inferred from homology"/>
<feature type="transmembrane region" description="Helical" evidence="12">
    <location>
        <begin position="84"/>
        <end position="102"/>
    </location>
</feature>